<evidence type="ECO:0000256" key="1">
    <source>
        <dbReference type="SAM" id="MobiDB-lite"/>
    </source>
</evidence>
<comment type="caution">
    <text evidence="2">The sequence shown here is derived from an EMBL/GenBank/DDBJ whole genome shotgun (WGS) entry which is preliminary data.</text>
</comment>
<evidence type="ECO:0000313" key="3">
    <source>
        <dbReference type="Proteomes" id="UP001140217"/>
    </source>
</evidence>
<sequence>MSSLVPEIEVSPLPAASPDNTGIRLAKAAESIVSVEPDVDEALLQRQRELEDLDGSAR</sequence>
<reference evidence="2" key="1">
    <citation type="submission" date="2022-07" db="EMBL/GenBank/DDBJ databases">
        <title>Phylogenomic reconstructions and comparative analyses of Kickxellomycotina fungi.</title>
        <authorList>
            <person name="Reynolds N.K."/>
            <person name="Stajich J.E."/>
            <person name="Barry K."/>
            <person name="Grigoriev I.V."/>
            <person name="Crous P."/>
            <person name="Smith M.E."/>
        </authorList>
    </citation>
    <scope>NUCLEOTIDE SEQUENCE</scope>
    <source>
        <strain evidence="2">NBRC 105414</strain>
    </source>
</reference>
<keyword evidence="3" id="KW-1185">Reference proteome</keyword>
<feature type="region of interest" description="Disordered" evidence="1">
    <location>
        <begin position="1"/>
        <end position="20"/>
    </location>
</feature>
<dbReference type="AlphaFoldDB" id="A0A9W8LGQ9"/>
<accession>A0A9W8LGQ9</accession>
<evidence type="ECO:0000313" key="2">
    <source>
        <dbReference type="EMBL" id="KAJ2780952.1"/>
    </source>
</evidence>
<dbReference type="EMBL" id="JANBUL010000119">
    <property type="protein sequence ID" value="KAJ2780952.1"/>
    <property type="molecule type" value="Genomic_DNA"/>
</dbReference>
<gene>
    <name evidence="2" type="ORF">H4R18_003150</name>
</gene>
<feature type="non-terminal residue" evidence="2">
    <location>
        <position position="58"/>
    </location>
</feature>
<organism evidence="2 3">
    <name type="scientific">Coemansia javaensis</name>
    <dbReference type="NCBI Taxonomy" id="2761396"/>
    <lineage>
        <taxon>Eukaryota</taxon>
        <taxon>Fungi</taxon>
        <taxon>Fungi incertae sedis</taxon>
        <taxon>Zoopagomycota</taxon>
        <taxon>Kickxellomycotina</taxon>
        <taxon>Kickxellomycetes</taxon>
        <taxon>Kickxellales</taxon>
        <taxon>Kickxellaceae</taxon>
        <taxon>Coemansia</taxon>
    </lineage>
</organism>
<protein>
    <submittedName>
        <fullName evidence="2">Uncharacterized protein</fullName>
    </submittedName>
</protein>
<dbReference type="Proteomes" id="UP001140217">
    <property type="component" value="Unassembled WGS sequence"/>
</dbReference>
<proteinExistence type="predicted"/>
<name>A0A9W8LGQ9_9FUNG</name>